<evidence type="ECO:0000256" key="8">
    <source>
        <dbReference type="ARBA" id="ARBA00022723"/>
    </source>
</evidence>
<evidence type="ECO:0000256" key="7">
    <source>
        <dbReference type="ARBA" id="ARBA00022692"/>
    </source>
</evidence>
<evidence type="ECO:0000259" key="20">
    <source>
        <dbReference type="PROSITE" id="PS51384"/>
    </source>
</evidence>
<evidence type="ECO:0000256" key="6">
    <source>
        <dbReference type="ARBA" id="ARBA00022630"/>
    </source>
</evidence>
<evidence type="ECO:0000256" key="11">
    <source>
        <dbReference type="ARBA" id="ARBA00022837"/>
    </source>
</evidence>
<dbReference type="InterPro" id="IPR017938">
    <property type="entry name" value="Riboflavin_synthase-like_b-brl"/>
</dbReference>
<keyword evidence="4" id="KW-0597">Phosphoprotein</keyword>
<dbReference type="AlphaFoldDB" id="A0AAN9PBV5"/>
<evidence type="ECO:0000256" key="13">
    <source>
        <dbReference type="ARBA" id="ARBA00022989"/>
    </source>
</evidence>
<dbReference type="GO" id="GO:0005886">
    <property type="term" value="C:plasma membrane"/>
    <property type="evidence" value="ECO:0007669"/>
    <property type="project" value="TreeGrafter"/>
</dbReference>
<keyword evidence="9" id="KW-0677">Repeat</keyword>
<dbReference type="PRINTS" id="PR00466">
    <property type="entry name" value="GP91PHOX"/>
</dbReference>
<dbReference type="EMBL" id="JAYKXN010000004">
    <property type="protein sequence ID" value="KAK7293043.1"/>
    <property type="molecule type" value="Genomic_DNA"/>
</dbReference>
<evidence type="ECO:0000256" key="1">
    <source>
        <dbReference type="ARBA" id="ARBA00004141"/>
    </source>
</evidence>
<dbReference type="Pfam" id="PF08030">
    <property type="entry name" value="NAD_binding_6"/>
    <property type="match status" value="1"/>
</dbReference>
<dbReference type="Gene3D" id="2.40.30.10">
    <property type="entry name" value="Translation factors"/>
    <property type="match status" value="1"/>
</dbReference>
<comment type="subcellular location">
    <subcellularLocation>
        <location evidence="1">Membrane</location>
        <topology evidence="1">Multi-pass membrane protein</topology>
    </subcellularLocation>
</comment>
<dbReference type="CDD" id="cd06186">
    <property type="entry name" value="NOX_Duox_like_FAD_NADP"/>
    <property type="match status" value="1"/>
</dbReference>
<keyword evidence="5" id="KW-0575">Peroxidase</keyword>
<feature type="transmembrane region" description="Helical" evidence="18">
    <location>
        <begin position="430"/>
        <end position="450"/>
    </location>
</feature>
<dbReference type="SMART" id="SM00054">
    <property type="entry name" value="EFh"/>
    <property type="match status" value="2"/>
</dbReference>
<keyword evidence="10" id="KW-0274">FAD</keyword>
<dbReference type="FunFam" id="2.40.30.10:FF:000019">
    <property type="entry name" value="Respiratory burst oxidase homolog A"/>
    <property type="match status" value="1"/>
</dbReference>
<dbReference type="SUPFAM" id="SSF47473">
    <property type="entry name" value="EF-hand"/>
    <property type="match status" value="1"/>
</dbReference>
<keyword evidence="15 18" id="KW-0472">Membrane</keyword>
<dbReference type="PROSITE" id="PS00018">
    <property type="entry name" value="EF_HAND_1"/>
    <property type="match status" value="1"/>
</dbReference>
<dbReference type="InterPro" id="IPR013623">
    <property type="entry name" value="NADPH_Ox"/>
</dbReference>
<evidence type="ECO:0000256" key="17">
    <source>
        <dbReference type="SAM" id="MobiDB-lite"/>
    </source>
</evidence>
<evidence type="ECO:0000313" key="21">
    <source>
        <dbReference type="EMBL" id="KAK7293043.1"/>
    </source>
</evidence>
<dbReference type="InterPro" id="IPR013130">
    <property type="entry name" value="Fe3_Rdtase_TM_dom"/>
</dbReference>
<feature type="compositionally biased region" description="Polar residues" evidence="17">
    <location>
        <begin position="42"/>
        <end position="57"/>
    </location>
</feature>
<organism evidence="21 22">
    <name type="scientific">Clitoria ternatea</name>
    <name type="common">Butterfly pea</name>
    <dbReference type="NCBI Taxonomy" id="43366"/>
    <lineage>
        <taxon>Eukaryota</taxon>
        <taxon>Viridiplantae</taxon>
        <taxon>Streptophyta</taxon>
        <taxon>Embryophyta</taxon>
        <taxon>Tracheophyta</taxon>
        <taxon>Spermatophyta</taxon>
        <taxon>Magnoliopsida</taxon>
        <taxon>eudicotyledons</taxon>
        <taxon>Gunneridae</taxon>
        <taxon>Pentapetalae</taxon>
        <taxon>rosids</taxon>
        <taxon>fabids</taxon>
        <taxon>Fabales</taxon>
        <taxon>Fabaceae</taxon>
        <taxon>Papilionoideae</taxon>
        <taxon>50 kb inversion clade</taxon>
        <taxon>NPAAA clade</taxon>
        <taxon>indigoferoid/millettioid clade</taxon>
        <taxon>Phaseoleae</taxon>
        <taxon>Clitoria</taxon>
    </lineage>
</organism>
<feature type="transmembrane region" description="Helical" evidence="18">
    <location>
        <begin position="290"/>
        <end position="308"/>
    </location>
</feature>
<dbReference type="Gene3D" id="1.10.238.10">
    <property type="entry name" value="EF-hand"/>
    <property type="match status" value="1"/>
</dbReference>
<keyword evidence="11" id="KW-0106">Calcium</keyword>
<dbReference type="GO" id="GO:0004601">
    <property type="term" value="F:peroxidase activity"/>
    <property type="evidence" value="ECO:0007669"/>
    <property type="project" value="UniProtKB-KW"/>
</dbReference>
<evidence type="ECO:0000256" key="18">
    <source>
        <dbReference type="SAM" id="Phobius"/>
    </source>
</evidence>
<evidence type="ECO:0000256" key="10">
    <source>
        <dbReference type="ARBA" id="ARBA00022827"/>
    </source>
</evidence>
<accession>A0AAN9PBV5</accession>
<evidence type="ECO:0000256" key="2">
    <source>
        <dbReference type="ARBA" id="ARBA00007975"/>
    </source>
</evidence>
<keyword evidence="13 18" id="KW-1133">Transmembrane helix</keyword>
<keyword evidence="12" id="KW-0521">NADP</keyword>
<evidence type="ECO:0000256" key="12">
    <source>
        <dbReference type="ARBA" id="ARBA00022857"/>
    </source>
</evidence>
<dbReference type="SFLD" id="SFLDG01169">
    <property type="entry name" value="NADPH_oxidase_subgroup_(NOX)"/>
    <property type="match status" value="1"/>
</dbReference>
<dbReference type="InterPro" id="IPR039261">
    <property type="entry name" value="FNR_nucleotide-bd"/>
</dbReference>
<feature type="region of interest" description="Disordered" evidence="17">
    <location>
        <begin position="33"/>
        <end position="57"/>
    </location>
</feature>
<dbReference type="SUPFAM" id="SSF52343">
    <property type="entry name" value="Ferredoxin reductase-like, C-terminal NADP-linked domain"/>
    <property type="match status" value="1"/>
</dbReference>
<evidence type="ECO:0000256" key="15">
    <source>
        <dbReference type="ARBA" id="ARBA00023136"/>
    </source>
</evidence>
<evidence type="ECO:0000256" key="5">
    <source>
        <dbReference type="ARBA" id="ARBA00022559"/>
    </source>
</evidence>
<comment type="function">
    <text evidence="16">Calcium-dependent NADPH oxidase that generates superoxide.</text>
</comment>
<name>A0AAN9PBV5_CLITE</name>
<keyword evidence="22" id="KW-1185">Reference proteome</keyword>
<evidence type="ECO:0000256" key="3">
    <source>
        <dbReference type="ARBA" id="ARBA00011407"/>
    </source>
</evidence>
<dbReference type="CDD" id="cd00051">
    <property type="entry name" value="EFh"/>
    <property type="match status" value="1"/>
</dbReference>
<evidence type="ECO:0000313" key="22">
    <source>
        <dbReference type="Proteomes" id="UP001359559"/>
    </source>
</evidence>
<dbReference type="Pfam" id="PF08022">
    <property type="entry name" value="FAD_binding_8"/>
    <property type="match status" value="1"/>
</dbReference>
<dbReference type="GO" id="GO:0016174">
    <property type="term" value="F:NAD(P)H oxidase H2O2-forming activity"/>
    <property type="evidence" value="ECO:0007669"/>
    <property type="project" value="TreeGrafter"/>
</dbReference>
<dbReference type="Gene3D" id="3.40.50.80">
    <property type="entry name" value="Nucleotide-binding domain of ferredoxin-NADP reductase (FNR) module"/>
    <property type="match status" value="1"/>
</dbReference>
<keyword evidence="8" id="KW-0479">Metal-binding</keyword>
<dbReference type="PROSITE" id="PS51384">
    <property type="entry name" value="FAD_FR"/>
    <property type="match status" value="1"/>
</dbReference>
<dbReference type="SUPFAM" id="SSF63380">
    <property type="entry name" value="Riboflavin synthase domain-like"/>
    <property type="match status" value="1"/>
</dbReference>
<dbReference type="PANTHER" id="PTHR11972:SF54">
    <property type="entry name" value="RESPIRATORY BURST OXIDASE HOMOLOG PROTEIN J-RELATED"/>
    <property type="match status" value="1"/>
</dbReference>
<evidence type="ECO:0000256" key="16">
    <source>
        <dbReference type="ARBA" id="ARBA00055023"/>
    </source>
</evidence>
<comment type="caution">
    <text evidence="21">The sequence shown here is derived from an EMBL/GenBank/DDBJ whole genome shotgun (WGS) entry which is preliminary data.</text>
</comment>
<feature type="transmembrane region" description="Helical" evidence="18">
    <location>
        <begin position="470"/>
        <end position="491"/>
    </location>
</feature>
<proteinExistence type="inferred from homology"/>
<comment type="similarity">
    <text evidence="2">Belongs to the RBOH (TC 5.B.1.3) family.</text>
</comment>
<dbReference type="InterPro" id="IPR017927">
    <property type="entry name" value="FAD-bd_FR_type"/>
</dbReference>
<reference evidence="21 22" key="1">
    <citation type="submission" date="2024-01" db="EMBL/GenBank/DDBJ databases">
        <title>The genomes of 5 underutilized Papilionoideae crops provide insights into root nodulation and disease resistance.</title>
        <authorList>
            <person name="Yuan L."/>
        </authorList>
    </citation>
    <scope>NUCLEOTIDE SEQUENCE [LARGE SCALE GENOMIC DNA]</scope>
    <source>
        <strain evidence="21">LY-2023</strain>
        <tissue evidence="21">Leaf</tissue>
    </source>
</reference>
<dbReference type="Pfam" id="PF01794">
    <property type="entry name" value="Ferric_reduct"/>
    <property type="match status" value="1"/>
</dbReference>
<dbReference type="Proteomes" id="UP001359559">
    <property type="component" value="Unassembled WGS sequence"/>
</dbReference>
<dbReference type="PANTHER" id="PTHR11972">
    <property type="entry name" value="NADPH OXIDASE"/>
    <property type="match status" value="1"/>
</dbReference>
<dbReference type="InterPro" id="IPR013112">
    <property type="entry name" value="FAD-bd_8"/>
</dbReference>
<dbReference type="InterPro" id="IPR002048">
    <property type="entry name" value="EF_hand_dom"/>
</dbReference>
<evidence type="ECO:0000256" key="14">
    <source>
        <dbReference type="ARBA" id="ARBA00023002"/>
    </source>
</evidence>
<evidence type="ECO:0000256" key="4">
    <source>
        <dbReference type="ARBA" id="ARBA00022553"/>
    </source>
</evidence>
<evidence type="ECO:0000259" key="19">
    <source>
        <dbReference type="PROSITE" id="PS50222"/>
    </source>
</evidence>
<dbReference type="InterPro" id="IPR018247">
    <property type="entry name" value="EF_Hand_1_Ca_BS"/>
</dbReference>
<sequence>MSSEKNQGRDDDESTEWILESIEVDPVAEVNSKNIDHHATPEENTVLKSSNDNNAITNNVRSRGKMVRMESGAARGLQGLRFLDRTVTGKEGDAWKCIEKRFAQHAVDGKLSKANFGICMGMGSESKDFAGELYEALARRRKIYAENGITLDEVRVFWEDMTNKDLESRLQVFFDMCDKNGDGRLSEEEVKEVIVMSASANKLGNLKQQAAGYASLLMEELDPDHNGYIEMWQLETVLKEMVSAEDSTRKIYNNKAQTLTKTMIPRKYRTPMSKFVSTTTEFAHEKWKKIWVITLWLVINLWLFIWKFRQYREREAFQVMGYCLCFAKGAAETLKFNMALIVLTMCRRTLTGLRGTFLSRIIPFDDNINFHKIIAFAVVIGTLIHVMMHITCDFPRIISCPNHKFMSILGPGFDYEQPDWVSLMTSIPGVTGILMVLIMAFSFTLATHYFRKSVVSLPSPLHHLAGFNSFWYAHHLLILAYILFIMHGYFLFLTKEWQKKTTWMYLVVPLVLYAFERFHPFFKGKDHRVSVIKAIIYTGNVLALYMTKPQGFKYKSGMYLFVKCPDISSFEWHPFSITSAPGDDYLSVHIRTLGDWTTELRKTFAKACEPESAQARRGTLMRMETRAHTTSLDHSKSIRYPKILIKGPYGAPAQNYKNYDVLLLIGLGIGATPMISILKDLLNHMKSESPKELRDKGTYGEDSINSHDENKKGPARAYFYWVTREQASFEWFKGVMDDIADYDRDGMIEMHNYLTSVYEEGDARSALIAMIQKLQHAKNGVDVVSESRIRTHFARPNWKRVFSQLANTHQNSRIGVFYCGSPTLTNTLKNLCQEFSLNSSTRFQFHKENF</sequence>
<feature type="domain" description="FAD-binding FR-type" evidence="20">
    <location>
        <begin position="524"/>
        <end position="655"/>
    </location>
</feature>
<dbReference type="FunFam" id="3.40.50.80:FF:000026">
    <property type="entry name" value="Putative respiratory burst oxidase"/>
    <property type="match status" value="1"/>
</dbReference>
<gene>
    <name evidence="21" type="ORF">RJT34_15904</name>
</gene>
<dbReference type="InterPro" id="IPR050369">
    <property type="entry name" value="RBOH/FRE"/>
</dbReference>
<feature type="region of interest" description="Disordered" evidence="17">
    <location>
        <begin position="689"/>
        <end position="708"/>
    </location>
</feature>
<protein>
    <submittedName>
        <fullName evidence="21">Uncharacterized protein</fullName>
    </submittedName>
</protein>
<dbReference type="Pfam" id="PF08414">
    <property type="entry name" value="NADPH_Ox"/>
    <property type="match status" value="1"/>
</dbReference>
<feature type="transmembrane region" description="Helical" evidence="18">
    <location>
        <begin position="661"/>
        <end position="678"/>
    </location>
</feature>
<keyword evidence="14" id="KW-0560">Oxidoreductase</keyword>
<dbReference type="InterPro" id="IPR000778">
    <property type="entry name" value="Cyt_b245_heavy_chain"/>
</dbReference>
<dbReference type="GO" id="GO:0005509">
    <property type="term" value="F:calcium ion binding"/>
    <property type="evidence" value="ECO:0007669"/>
    <property type="project" value="InterPro"/>
</dbReference>
<dbReference type="InterPro" id="IPR011992">
    <property type="entry name" value="EF-hand-dom_pair"/>
</dbReference>
<comment type="subunit">
    <text evidence="3">Monomer and homodimer.</text>
</comment>
<feature type="domain" description="EF-hand" evidence="19">
    <location>
        <begin position="165"/>
        <end position="200"/>
    </location>
</feature>
<keyword evidence="7 18" id="KW-0812">Transmembrane</keyword>
<dbReference type="InterPro" id="IPR013121">
    <property type="entry name" value="Fe_red_NAD-bd_6"/>
</dbReference>
<dbReference type="PROSITE" id="PS50222">
    <property type="entry name" value="EF_HAND_2"/>
    <property type="match status" value="1"/>
</dbReference>
<evidence type="ECO:0000256" key="9">
    <source>
        <dbReference type="ARBA" id="ARBA00022737"/>
    </source>
</evidence>
<keyword evidence="6" id="KW-0285">Flavoprotein</keyword>